<sequence>MNANPNQRPTASELKYIFDFWYDSICSFISEFPKCFVPNLSESGPVRPNIGLLLPLLTAFPPHCVYLYFPLRHNSNLFDPQDCQDSQLVNLEVSSTLQ</sequence>
<dbReference type="Proteomes" id="UP000265703">
    <property type="component" value="Unassembled WGS sequence"/>
</dbReference>
<evidence type="ECO:0000313" key="1">
    <source>
        <dbReference type="EMBL" id="RIA84628.1"/>
    </source>
</evidence>
<keyword evidence="2" id="KW-1185">Reference proteome</keyword>
<accession>A0A397SF55</accession>
<comment type="caution">
    <text evidence="1">The sequence shown here is derived from an EMBL/GenBank/DDBJ whole genome shotgun (WGS) entry which is preliminary data.</text>
</comment>
<name>A0A397SF55_9GLOM</name>
<dbReference type="EMBL" id="QKYT01000479">
    <property type="protein sequence ID" value="RIA84628.1"/>
    <property type="molecule type" value="Genomic_DNA"/>
</dbReference>
<evidence type="ECO:0000313" key="2">
    <source>
        <dbReference type="Proteomes" id="UP000265703"/>
    </source>
</evidence>
<dbReference type="AlphaFoldDB" id="A0A397SF55"/>
<reference evidence="1 2" key="1">
    <citation type="submission" date="2018-06" db="EMBL/GenBank/DDBJ databases">
        <title>Comparative genomics reveals the genomic features of Rhizophagus irregularis, R. cerebriforme, R. diaphanum and Gigaspora rosea, and their symbiotic lifestyle signature.</title>
        <authorList>
            <person name="Morin E."/>
            <person name="San Clemente H."/>
            <person name="Chen E.C.H."/>
            <person name="De La Providencia I."/>
            <person name="Hainaut M."/>
            <person name="Kuo A."/>
            <person name="Kohler A."/>
            <person name="Murat C."/>
            <person name="Tang N."/>
            <person name="Roy S."/>
            <person name="Loubradou J."/>
            <person name="Henrissat B."/>
            <person name="Grigoriev I.V."/>
            <person name="Corradi N."/>
            <person name="Roux C."/>
            <person name="Martin F.M."/>
        </authorList>
    </citation>
    <scope>NUCLEOTIDE SEQUENCE [LARGE SCALE GENOMIC DNA]</scope>
    <source>
        <strain evidence="1 2">DAOM 227022</strain>
    </source>
</reference>
<gene>
    <name evidence="1" type="ORF">C1645_831990</name>
</gene>
<proteinExistence type="predicted"/>
<protein>
    <submittedName>
        <fullName evidence="1">Uncharacterized protein</fullName>
    </submittedName>
</protein>
<organism evidence="1 2">
    <name type="scientific">Glomus cerebriforme</name>
    <dbReference type="NCBI Taxonomy" id="658196"/>
    <lineage>
        <taxon>Eukaryota</taxon>
        <taxon>Fungi</taxon>
        <taxon>Fungi incertae sedis</taxon>
        <taxon>Mucoromycota</taxon>
        <taxon>Glomeromycotina</taxon>
        <taxon>Glomeromycetes</taxon>
        <taxon>Glomerales</taxon>
        <taxon>Glomeraceae</taxon>
        <taxon>Glomus</taxon>
    </lineage>
</organism>